<dbReference type="AlphaFoldDB" id="A0AAN1XW38"/>
<organism evidence="2 3">
    <name type="scientific">Vulcanimicrobium alpinum</name>
    <dbReference type="NCBI Taxonomy" id="3016050"/>
    <lineage>
        <taxon>Bacteria</taxon>
        <taxon>Bacillati</taxon>
        <taxon>Vulcanimicrobiota</taxon>
        <taxon>Vulcanimicrobiia</taxon>
        <taxon>Vulcanimicrobiales</taxon>
        <taxon>Vulcanimicrobiaceae</taxon>
        <taxon>Vulcanimicrobium</taxon>
    </lineage>
</organism>
<evidence type="ECO:0000313" key="3">
    <source>
        <dbReference type="Proteomes" id="UP001317532"/>
    </source>
</evidence>
<protein>
    <recommendedName>
        <fullName evidence="1">Sporulation stage II protein D amidase enhancer LytB N-terminal domain-containing protein</fullName>
    </recommendedName>
</protein>
<dbReference type="KEGG" id="vab:WPS_17580"/>
<feature type="domain" description="Sporulation stage II protein D amidase enhancer LytB N-terminal" evidence="1">
    <location>
        <begin position="73"/>
        <end position="159"/>
    </location>
</feature>
<sequence length="333" mass="34819">MLARAQFLWGLGAGTTTVATGGLDVWDPQTQQIRVLVAGDARGETPQVFADGTFGFAGKRWRGAPSTIGTPDGHFQLVTTIDVDAYLRGVVPLEASPSWPPASLQAQAIVARTFALARRTLSRPYDVRSDDADQHWGGVVAESPASTAAIDATRGRTLQFAGGPAAVFYSSCCGGHTADIAATWGSTPLPYLRGVGDPHCVPAPDYRWTREIALDRVLAAFGTRTGGTLASATPVDPDDSGRPHGVRLSGAQTVTVPVAEFRRALGAETVRSTWVRSLRVDASQAAPRLLIEGSGRGHGVGLCQWGARYFASAGASAAEILAFYFPGTAVSGG</sequence>
<dbReference type="GO" id="GO:0030435">
    <property type="term" value="P:sporulation resulting in formation of a cellular spore"/>
    <property type="evidence" value="ECO:0007669"/>
    <property type="project" value="InterPro"/>
</dbReference>
<proteinExistence type="predicted"/>
<dbReference type="Proteomes" id="UP001317532">
    <property type="component" value="Chromosome"/>
</dbReference>
<keyword evidence="3" id="KW-1185">Reference proteome</keyword>
<reference evidence="2 3" key="1">
    <citation type="journal article" date="2022" name="ISME Commun">
        <title>Vulcanimicrobium alpinus gen. nov. sp. nov., the first cultivated representative of the candidate phylum 'Eremiobacterota', is a metabolically versatile aerobic anoxygenic phototroph.</title>
        <authorList>
            <person name="Yabe S."/>
            <person name="Muto K."/>
            <person name="Abe K."/>
            <person name="Yokota A."/>
            <person name="Staudigel H."/>
            <person name="Tebo B.M."/>
        </authorList>
    </citation>
    <scope>NUCLEOTIDE SEQUENCE [LARGE SCALE GENOMIC DNA]</scope>
    <source>
        <strain evidence="2 3">WC8-2</strain>
    </source>
</reference>
<evidence type="ECO:0000259" key="1">
    <source>
        <dbReference type="Pfam" id="PF08486"/>
    </source>
</evidence>
<dbReference type="RefSeq" id="WP_317997437.1">
    <property type="nucleotide sequence ID" value="NZ_AP025523.1"/>
</dbReference>
<dbReference type="InterPro" id="IPR013693">
    <property type="entry name" value="SpoIID/LytB_N"/>
</dbReference>
<accession>A0AAN1XW38</accession>
<dbReference type="InterPro" id="IPR013486">
    <property type="entry name" value="SpoIID/LytB"/>
</dbReference>
<dbReference type="NCBIfam" id="TIGR02669">
    <property type="entry name" value="SpoIID_LytB"/>
    <property type="match status" value="1"/>
</dbReference>
<gene>
    <name evidence="2" type="ORF">WPS_17580</name>
</gene>
<dbReference type="EMBL" id="AP025523">
    <property type="protein sequence ID" value="BDE06482.1"/>
    <property type="molecule type" value="Genomic_DNA"/>
</dbReference>
<name>A0AAN1XW38_UNVUL</name>
<dbReference type="Pfam" id="PF08486">
    <property type="entry name" value="SpoIID"/>
    <property type="match status" value="1"/>
</dbReference>
<evidence type="ECO:0000313" key="2">
    <source>
        <dbReference type="EMBL" id="BDE06482.1"/>
    </source>
</evidence>